<evidence type="ECO:0000256" key="2">
    <source>
        <dbReference type="ARBA" id="ARBA00002786"/>
    </source>
</evidence>
<evidence type="ECO:0000256" key="8">
    <source>
        <dbReference type="ARBA" id="ARBA00022822"/>
    </source>
</evidence>
<keyword evidence="9 14" id="KW-0663">Pyridoxal phosphate</keyword>
<evidence type="ECO:0000256" key="10">
    <source>
        <dbReference type="ARBA" id="ARBA00023141"/>
    </source>
</evidence>
<dbReference type="EMBL" id="FOGW01000020">
    <property type="protein sequence ID" value="SES01465.1"/>
    <property type="molecule type" value="Genomic_DNA"/>
</dbReference>
<dbReference type="EC" id="5.3.1.24" evidence="15"/>
<dbReference type="InterPro" id="IPR001240">
    <property type="entry name" value="PRAI_dom"/>
</dbReference>
<dbReference type="GO" id="GO:0004834">
    <property type="term" value="F:tryptophan synthase activity"/>
    <property type="evidence" value="ECO:0007669"/>
    <property type="project" value="UniProtKB-UniRule"/>
</dbReference>
<keyword evidence="8 15" id="KW-0822">Tryptophan biosynthesis</keyword>
<dbReference type="Gene3D" id="3.40.50.1100">
    <property type="match status" value="2"/>
</dbReference>
<evidence type="ECO:0000256" key="3">
    <source>
        <dbReference type="ARBA" id="ARBA00004664"/>
    </source>
</evidence>
<dbReference type="Proteomes" id="UP000182471">
    <property type="component" value="Unassembled WGS sequence"/>
</dbReference>
<comment type="function">
    <text evidence="2 14">The beta subunit is responsible for the synthesis of L-tryptophan from indole and L-serine.</text>
</comment>
<dbReference type="NCBIfam" id="TIGR00263">
    <property type="entry name" value="trpB"/>
    <property type="match status" value="1"/>
</dbReference>
<dbReference type="Pfam" id="PF00697">
    <property type="entry name" value="PRAI"/>
    <property type="match status" value="1"/>
</dbReference>
<evidence type="ECO:0000256" key="4">
    <source>
        <dbReference type="ARBA" id="ARBA00004733"/>
    </source>
</evidence>
<dbReference type="GO" id="GO:0005737">
    <property type="term" value="C:cytoplasm"/>
    <property type="evidence" value="ECO:0007669"/>
    <property type="project" value="TreeGrafter"/>
</dbReference>
<dbReference type="PANTHER" id="PTHR48077:SF3">
    <property type="entry name" value="TRYPTOPHAN SYNTHASE"/>
    <property type="match status" value="1"/>
</dbReference>
<dbReference type="FunFam" id="3.40.50.1100:FF:000001">
    <property type="entry name" value="Tryptophan synthase beta chain"/>
    <property type="match status" value="1"/>
</dbReference>
<comment type="catalytic activity">
    <reaction evidence="13 14">
        <text>(1S,2R)-1-C-(indol-3-yl)glycerol 3-phosphate + L-serine = D-glyceraldehyde 3-phosphate + L-tryptophan + H2O</text>
        <dbReference type="Rhea" id="RHEA:10532"/>
        <dbReference type="ChEBI" id="CHEBI:15377"/>
        <dbReference type="ChEBI" id="CHEBI:33384"/>
        <dbReference type="ChEBI" id="CHEBI:57912"/>
        <dbReference type="ChEBI" id="CHEBI:58866"/>
        <dbReference type="ChEBI" id="CHEBI:59776"/>
        <dbReference type="EC" id="4.2.1.20"/>
    </reaction>
</comment>
<dbReference type="InterPro" id="IPR006654">
    <property type="entry name" value="Trp_synth_beta"/>
</dbReference>
<proteinExistence type="inferred from homology"/>
<keyword evidence="19" id="KW-1185">Reference proteome</keyword>
<accession>A0A1H9TW53</accession>
<keyword evidence="7 15" id="KW-0028">Amino-acid biosynthesis</keyword>
<evidence type="ECO:0000313" key="18">
    <source>
        <dbReference type="EMBL" id="SES01465.1"/>
    </source>
</evidence>
<evidence type="ECO:0000256" key="15">
    <source>
        <dbReference type="HAMAP-Rule" id="MF_00135"/>
    </source>
</evidence>
<dbReference type="InterPro" id="IPR011060">
    <property type="entry name" value="RibuloseP-bd_barrel"/>
</dbReference>
<gene>
    <name evidence="15" type="primary">trpF</name>
    <name evidence="14" type="synonym">trpB</name>
    <name evidence="18" type="ORF">SAMN02910429_01810</name>
</gene>
<dbReference type="InterPro" id="IPR023026">
    <property type="entry name" value="Trp_synth_beta/beta-like"/>
</dbReference>
<feature type="domain" description="Tryptophan synthase beta chain-like PALP" evidence="16">
    <location>
        <begin position="285"/>
        <end position="608"/>
    </location>
</feature>
<dbReference type="SUPFAM" id="SSF53686">
    <property type="entry name" value="Tryptophan synthase beta subunit-like PLP-dependent enzymes"/>
    <property type="match status" value="1"/>
</dbReference>
<evidence type="ECO:0000259" key="16">
    <source>
        <dbReference type="Pfam" id="PF00291"/>
    </source>
</evidence>
<evidence type="ECO:0000256" key="6">
    <source>
        <dbReference type="ARBA" id="ARBA00011270"/>
    </source>
</evidence>
<dbReference type="GO" id="GO:0004640">
    <property type="term" value="F:phosphoribosylanthranilate isomerase activity"/>
    <property type="evidence" value="ECO:0007669"/>
    <property type="project" value="UniProtKB-UniRule"/>
</dbReference>
<dbReference type="CDD" id="cd00405">
    <property type="entry name" value="PRAI"/>
    <property type="match status" value="1"/>
</dbReference>
<protein>
    <recommendedName>
        <fullName evidence="14 15">Multifunctional fusion protein</fullName>
    </recommendedName>
    <domain>
        <recommendedName>
            <fullName evidence="15">N-(5'-phosphoribosyl)anthranilate isomerase</fullName>
            <shortName evidence="15">PRAI</shortName>
            <ecNumber evidence="15">5.3.1.24</ecNumber>
        </recommendedName>
    </domain>
    <domain>
        <recommendedName>
            <fullName evidence="14">Tryptophan synthase beta chain</fullName>
            <ecNumber evidence="14">4.2.1.20</ecNumber>
        </recommendedName>
    </domain>
</protein>
<evidence type="ECO:0000313" key="19">
    <source>
        <dbReference type="Proteomes" id="UP000182471"/>
    </source>
</evidence>
<dbReference type="Gene3D" id="3.20.20.70">
    <property type="entry name" value="Aldolase class I"/>
    <property type="match status" value="1"/>
</dbReference>
<feature type="domain" description="N-(5'phosphoribosyl) anthranilate isomerase (PRAI)" evidence="17">
    <location>
        <begin position="3"/>
        <end position="222"/>
    </location>
</feature>
<reference evidence="19" key="1">
    <citation type="submission" date="2016-10" db="EMBL/GenBank/DDBJ databases">
        <authorList>
            <person name="Varghese N."/>
            <person name="Submissions S."/>
        </authorList>
    </citation>
    <scope>NUCLEOTIDE SEQUENCE [LARGE SCALE GENOMIC DNA]</scope>
    <source>
        <strain evidence="19">S1b</strain>
    </source>
</reference>
<dbReference type="InterPro" id="IPR036052">
    <property type="entry name" value="TrpB-like_PALP_sf"/>
</dbReference>
<comment type="similarity">
    <text evidence="15">Belongs to the TrpF family.</text>
</comment>
<dbReference type="InterPro" id="IPR013785">
    <property type="entry name" value="Aldolase_TIM"/>
</dbReference>
<evidence type="ECO:0000256" key="5">
    <source>
        <dbReference type="ARBA" id="ARBA00009982"/>
    </source>
</evidence>
<name>A0A1H9TW53_9FIRM</name>
<dbReference type="HAMAP" id="MF_00133">
    <property type="entry name" value="Trp_synth_beta"/>
    <property type="match status" value="1"/>
</dbReference>
<comment type="similarity">
    <text evidence="5 14">Belongs to the TrpB family.</text>
</comment>
<dbReference type="PROSITE" id="PS00168">
    <property type="entry name" value="TRP_SYNTHASE_BETA"/>
    <property type="match status" value="1"/>
</dbReference>
<evidence type="ECO:0000256" key="9">
    <source>
        <dbReference type="ARBA" id="ARBA00022898"/>
    </source>
</evidence>
<dbReference type="InterPro" id="IPR001926">
    <property type="entry name" value="TrpB-like_PALP"/>
</dbReference>
<dbReference type="RefSeq" id="WP_074730794.1">
    <property type="nucleotide sequence ID" value="NZ_FOGW01000020.1"/>
</dbReference>
<evidence type="ECO:0000256" key="11">
    <source>
        <dbReference type="ARBA" id="ARBA00023235"/>
    </source>
</evidence>
<evidence type="ECO:0000256" key="7">
    <source>
        <dbReference type="ARBA" id="ARBA00022605"/>
    </source>
</evidence>
<dbReference type="FunFam" id="3.40.50.1100:FF:000004">
    <property type="entry name" value="Tryptophan synthase beta chain"/>
    <property type="match status" value="1"/>
</dbReference>
<dbReference type="UniPathway" id="UPA00035">
    <property type="reaction ID" value="UER00042"/>
</dbReference>
<dbReference type="AlphaFoldDB" id="A0A1H9TW53"/>
<comment type="cofactor">
    <cofactor evidence="1 14">
        <name>pyridoxal 5'-phosphate</name>
        <dbReference type="ChEBI" id="CHEBI:597326"/>
    </cofactor>
</comment>
<feature type="modified residue" description="N6-(pyridoxal phosphate)lysine" evidence="14">
    <location>
        <position position="318"/>
    </location>
</feature>
<dbReference type="SUPFAM" id="SSF51366">
    <property type="entry name" value="Ribulose-phoshate binding barrel"/>
    <property type="match status" value="1"/>
</dbReference>
<comment type="catalytic activity">
    <reaction evidence="15">
        <text>N-(5-phospho-beta-D-ribosyl)anthranilate = 1-(2-carboxyphenylamino)-1-deoxy-D-ribulose 5-phosphate</text>
        <dbReference type="Rhea" id="RHEA:21540"/>
        <dbReference type="ChEBI" id="CHEBI:18277"/>
        <dbReference type="ChEBI" id="CHEBI:58613"/>
        <dbReference type="EC" id="5.3.1.24"/>
    </reaction>
</comment>
<dbReference type="PANTHER" id="PTHR48077">
    <property type="entry name" value="TRYPTOPHAN SYNTHASE-RELATED"/>
    <property type="match status" value="1"/>
</dbReference>
<evidence type="ECO:0000256" key="14">
    <source>
        <dbReference type="HAMAP-Rule" id="MF_00133"/>
    </source>
</evidence>
<dbReference type="InterPro" id="IPR006653">
    <property type="entry name" value="Trp_synth_b_CS"/>
</dbReference>
<keyword evidence="12 14" id="KW-0456">Lyase</keyword>
<dbReference type="CDD" id="cd06446">
    <property type="entry name" value="Trp-synth_B"/>
    <property type="match status" value="1"/>
</dbReference>
<comment type="subunit">
    <text evidence="6 14">Tetramer of two alpha and two beta chains.</text>
</comment>
<comment type="pathway">
    <text evidence="3 15">Amino-acid biosynthesis; L-tryptophan biosynthesis; L-tryptophan from chorismate: step 3/5.</text>
</comment>
<evidence type="ECO:0000256" key="13">
    <source>
        <dbReference type="ARBA" id="ARBA00049047"/>
    </source>
</evidence>
<dbReference type="EC" id="4.2.1.20" evidence="14"/>
<evidence type="ECO:0000259" key="17">
    <source>
        <dbReference type="Pfam" id="PF00697"/>
    </source>
</evidence>
<comment type="pathway">
    <text evidence="4 14">Amino-acid biosynthesis; L-tryptophan biosynthesis; L-tryptophan from chorismate: step 5/5.</text>
</comment>
<evidence type="ECO:0000256" key="1">
    <source>
        <dbReference type="ARBA" id="ARBA00001933"/>
    </source>
</evidence>
<sequence>MKIKICGVTREEEIIYINEFAINYVGFVFYKNSKRYVEISKAKKLMDNLRDRIKTVAVTVDPDEELIEKIKKLNFDIIQIHTKRDDFFDSDLLTKISAPLWLAFNVENSDDLKHYIEKFDSLSNKLKKKIQAIVFDNKNFGSGKTFSWKNDIGFRKLLKAFRKNNNCELVLAGGLNCQNVSEGIKTFYPEIVDVSSSLEVECNYINKKVYRKDREKIMKFVDEVKKCEVEINNQMKKGYYGRFGGRFVAESLMSVLDEVDKEFEKAKNDEQFKKQFDYYMKQYVGRETPLYFAEKLSKKFGTKIYLKREDLNHTGAHKINNVIGQLLLAKRMGKTKVIAETGAGQHGVATATGAALFGMECSIFMGKEDIERQKLNVLRMEMLGAKVISVESGSNTLKDATNEAIRTWAKNAEDTFYVLGSAVGPYPYPKIVKHFQSIIGKEAKRQHIEAEGKNPDVVIACVGGGSNSIGIFSSFLDDKDVELIGVEAAGCGIDTSMHASAMAGEQIGILHGMKSYLLQDENGNVKLAHSISAGLDYPGVGPEHAYLKETKRVYYTSITDDEAMDALLLLCKEEGIIPAIESAHAVAYALKKAKEMNENQSMIINLSGRGDKDVNTISDYVNGKGYLN</sequence>
<keyword evidence="11 15" id="KW-0413">Isomerase</keyword>
<keyword evidence="10 15" id="KW-0057">Aromatic amino acid biosynthesis</keyword>
<dbReference type="Pfam" id="PF00291">
    <property type="entry name" value="PALP"/>
    <property type="match status" value="1"/>
</dbReference>
<evidence type="ECO:0000256" key="12">
    <source>
        <dbReference type="ARBA" id="ARBA00023239"/>
    </source>
</evidence>
<dbReference type="HAMAP" id="MF_00135">
    <property type="entry name" value="PRAI"/>
    <property type="match status" value="1"/>
</dbReference>
<organism evidence="18 19">
    <name type="scientific">Lachnobacterium bovis</name>
    <dbReference type="NCBI Taxonomy" id="140626"/>
    <lineage>
        <taxon>Bacteria</taxon>
        <taxon>Bacillati</taxon>
        <taxon>Bacillota</taxon>
        <taxon>Clostridia</taxon>
        <taxon>Lachnospirales</taxon>
        <taxon>Lachnospiraceae</taxon>
        <taxon>Lachnobacterium</taxon>
    </lineage>
</organism>